<keyword evidence="3 5" id="KW-0808">Transferase</keyword>
<organism evidence="5 6">
    <name type="scientific">Bacteroides faecis</name>
    <dbReference type="NCBI Taxonomy" id="674529"/>
    <lineage>
        <taxon>Bacteria</taxon>
        <taxon>Pseudomonadati</taxon>
        <taxon>Bacteroidota</taxon>
        <taxon>Bacteroidia</taxon>
        <taxon>Bacteroidales</taxon>
        <taxon>Bacteroidaceae</taxon>
        <taxon>Bacteroides</taxon>
    </lineage>
</organism>
<name>A0A174UWF4_9BACE</name>
<dbReference type="EMBL" id="CZAE01000033">
    <property type="protein sequence ID" value="CUQ25666.1"/>
    <property type="molecule type" value="Genomic_DNA"/>
</dbReference>
<dbReference type="InterPro" id="IPR029044">
    <property type="entry name" value="Nucleotide-diphossugar_trans"/>
</dbReference>
<sequence>MMKVSVVILNWNGRDMLRTFLPSVVRYSKSGQVEVCVADNGSTDASVEILREEFPCVRIIVLDQNHGFADGYNLALQQVEAEYVVLLNSDVEVTEHWLEPMISYLDAHPEVAACQPKIRSQRQKEYFEYAGAAGGFIDKYGYPFCRGRVMEVVEKDEGQYDTILPVFWATGAALFIRLADYREAGGLDGRFFAHMEEIDLCWRLRSRGRKIVCIPQSTVYHVGGATLKKENPRKTFLNFRNNLVMLYKNLPDEELNKVMRIRACLDYVAAFTFLLKGQLDNARAVMRARKEYRQICPSFSSSRKDNLRKTSLNPIPERIKSSILWQFYVGGCKRFSQLSDLKG</sequence>
<dbReference type="SUPFAM" id="SSF53448">
    <property type="entry name" value="Nucleotide-diphospho-sugar transferases"/>
    <property type="match status" value="1"/>
</dbReference>
<dbReference type="PANTHER" id="PTHR43179:SF12">
    <property type="entry name" value="GALACTOFURANOSYLTRANSFERASE GLFT2"/>
    <property type="match status" value="1"/>
</dbReference>
<comment type="similarity">
    <text evidence="1">Belongs to the glycosyltransferase 2 family.</text>
</comment>
<dbReference type="Proteomes" id="UP000095606">
    <property type="component" value="Unassembled WGS sequence"/>
</dbReference>
<evidence type="ECO:0000256" key="3">
    <source>
        <dbReference type="ARBA" id="ARBA00022679"/>
    </source>
</evidence>
<dbReference type="PANTHER" id="PTHR43179">
    <property type="entry name" value="RHAMNOSYLTRANSFERASE WBBL"/>
    <property type="match status" value="1"/>
</dbReference>
<dbReference type="Gene3D" id="3.90.550.10">
    <property type="entry name" value="Spore Coat Polysaccharide Biosynthesis Protein SpsA, Chain A"/>
    <property type="match status" value="1"/>
</dbReference>
<proteinExistence type="inferred from homology"/>
<protein>
    <submittedName>
        <fullName evidence="5">Glycosyltransferase</fullName>
        <ecNumber evidence="5">2.4.-.-</ecNumber>
    </submittedName>
</protein>
<reference evidence="5 6" key="1">
    <citation type="submission" date="2015-09" db="EMBL/GenBank/DDBJ databases">
        <authorList>
            <consortium name="Pathogen Informatics"/>
        </authorList>
    </citation>
    <scope>NUCLEOTIDE SEQUENCE [LARGE SCALE GENOMIC DNA]</scope>
    <source>
        <strain evidence="5 6">2789STDY5834846</strain>
    </source>
</reference>
<dbReference type="GO" id="GO:0016757">
    <property type="term" value="F:glycosyltransferase activity"/>
    <property type="evidence" value="ECO:0007669"/>
    <property type="project" value="UniProtKB-KW"/>
</dbReference>
<feature type="domain" description="Glycosyltransferase 2-like" evidence="4">
    <location>
        <begin position="5"/>
        <end position="126"/>
    </location>
</feature>
<dbReference type="InterPro" id="IPR001173">
    <property type="entry name" value="Glyco_trans_2-like"/>
</dbReference>
<dbReference type="CDD" id="cd04186">
    <property type="entry name" value="GT_2_like_c"/>
    <property type="match status" value="1"/>
</dbReference>
<evidence type="ECO:0000313" key="6">
    <source>
        <dbReference type="Proteomes" id="UP000095606"/>
    </source>
</evidence>
<accession>A0A174UWF4</accession>
<keyword evidence="2 5" id="KW-0328">Glycosyltransferase</keyword>
<evidence type="ECO:0000256" key="2">
    <source>
        <dbReference type="ARBA" id="ARBA00022676"/>
    </source>
</evidence>
<evidence type="ECO:0000256" key="1">
    <source>
        <dbReference type="ARBA" id="ARBA00006739"/>
    </source>
</evidence>
<evidence type="ECO:0000259" key="4">
    <source>
        <dbReference type="Pfam" id="PF00535"/>
    </source>
</evidence>
<dbReference type="EC" id="2.4.-.-" evidence="5"/>
<gene>
    <name evidence="5" type="primary">wbbL_2</name>
    <name evidence="5" type="ORF">ERS852461_04733</name>
</gene>
<dbReference type="AlphaFoldDB" id="A0A174UWF4"/>
<dbReference type="Pfam" id="PF00535">
    <property type="entry name" value="Glycos_transf_2"/>
    <property type="match status" value="1"/>
</dbReference>
<evidence type="ECO:0000313" key="5">
    <source>
        <dbReference type="EMBL" id="CUQ25666.1"/>
    </source>
</evidence>